<reference evidence="1 2" key="1">
    <citation type="submission" date="2018-11" db="EMBL/GenBank/DDBJ databases">
        <authorList>
            <consortium name="Pathogen Informatics"/>
        </authorList>
    </citation>
    <scope>NUCLEOTIDE SEQUENCE [LARGE SCALE GENOMIC DNA]</scope>
</reference>
<accession>A0A3P8AVM2</accession>
<gene>
    <name evidence="1" type="ORF">HPBE_LOCUS17284</name>
</gene>
<dbReference type="AlphaFoldDB" id="A0A183G6G0"/>
<evidence type="ECO:0000313" key="3">
    <source>
        <dbReference type="WBParaSite" id="HPBE_0001728501-mRNA-1"/>
    </source>
</evidence>
<sequence>MKLLIPCRRLEKNIGYQNCGSRCKRFNGIPYHYPEMPDMLSRRVQKSWPFAHIRLDFFDLPLTKDCANLRKKAAYSLVQ</sequence>
<dbReference type="WBParaSite" id="HPBE_0001728501-mRNA-1">
    <property type="protein sequence ID" value="HPBE_0001728501-mRNA-1"/>
    <property type="gene ID" value="HPBE_0001728501"/>
</dbReference>
<organism evidence="2 3">
    <name type="scientific">Heligmosomoides polygyrus</name>
    <name type="common">Parasitic roundworm</name>
    <dbReference type="NCBI Taxonomy" id="6339"/>
    <lineage>
        <taxon>Eukaryota</taxon>
        <taxon>Metazoa</taxon>
        <taxon>Ecdysozoa</taxon>
        <taxon>Nematoda</taxon>
        <taxon>Chromadorea</taxon>
        <taxon>Rhabditida</taxon>
        <taxon>Rhabditina</taxon>
        <taxon>Rhabditomorpha</taxon>
        <taxon>Strongyloidea</taxon>
        <taxon>Heligmosomidae</taxon>
        <taxon>Heligmosomoides</taxon>
    </lineage>
</organism>
<protein>
    <submittedName>
        <fullName evidence="1 3">Uncharacterized protein</fullName>
    </submittedName>
</protein>
<evidence type="ECO:0000313" key="2">
    <source>
        <dbReference type="Proteomes" id="UP000050761"/>
    </source>
</evidence>
<reference evidence="3" key="2">
    <citation type="submission" date="2019-09" db="UniProtKB">
        <authorList>
            <consortium name="WormBaseParasite"/>
        </authorList>
    </citation>
    <scope>IDENTIFICATION</scope>
</reference>
<name>A0A183G6G0_HELPZ</name>
<dbReference type="EMBL" id="UZAH01029916">
    <property type="protein sequence ID" value="VDP08450.1"/>
    <property type="molecule type" value="Genomic_DNA"/>
</dbReference>
<evidence type="ECO:0000313" key="1">
    <source>
        <dbReference type="EMBL" id="VDP08450.1"/>
    </source>
</evidence>
<keyword evidence="2" id="KW-1185">Reference proteome</keyword>
<proteinExistence type="predicted"/>
<dbReference type="Proteomes" id="UP000050761">
    <property type="component" value="Unassembled WGS sequence"/>
</dbReference>
<accession>A0A183G6G0</accession>